<evidence type="ECO:0000256" key="2">
    <source>
        <dbReference type="ARBA" id="ARBA00004196"/>
    </source>
</evidence>
<proteinExistence type="inferred from homology"/>
<dbReference type="InterPro" id="IPR032675">
    <property type="entry name" value="LRR_dom_sf"/>
</dbReference>
<organism evidence="13 14">
    <name type="scientific">Oldenlandia corymbosa var. corymbosa</name>
    <dbReference type="NCBI Taxonomy" id="529605"/>
    <lineage>
        <taxon>Eukaryota</taxon>
        <taxon>Viridiplantae</taxon>
        <taxon>Streptophyta</taxon>
        <taxon>Embryophyta</taxon>
        <taxon>Tracheophyta</taxon>
        <taxon>Spermatophyta</taxon>
        <taxon>Magnoliopsida</taxon>
        <taxon>eudicotyledons</taxon>
        <taxon>Gunneridae</taxon>
        <taxon>Pentapetalae</taxon>
        <taxon>asterids</taxon>
        <taxon>lamiids</taxon>
        <taxon>Gentianales</taxon>
        <taxon>Rubiaceae</taxon>
        <taxon>Rubioideae</taxon>
        <taxon>Spermacoceae</taxon>
        <taxon>Hedyotis-Oldenlandia complex</taxon>
        <taxon>Oldenlandia</taxon>
    </lineage>
</organism>
<evidence type="ECO:0000256" key="5">
    <source>
        <dbReference type="ARBA" id="ARBA00022729"/>
    </source>
</evidence>
<evidence type="ECO:0000313" key="13">
    <source>
        <dbReference type="EMBL" id="CAI9100118.1"/>
    </source>
</evidence>
<keyword evidence="5 11" id="KW-0732">Signal</keyword>
<keyword evidence="9" id="KW-0325">Glycoprotein</keyword>
<dbReference type="FunFam" id="3.80.10.10:FF:000041">
    <property type="entry name" value="LRR receptor-like serine/threonine-protein kinase ERECTA"/>
    <property type="match status" value="1"/>
</dbReference>
<dbReference type="InterPro" id="IPR051848">
    <property type="entry name" value="PGIP"/>
</dbReference>
<evidence type="ECO:0000313" key="14">
    <source>
        <dbReference type="Proteomes" id="UP001161247"/>
    </source>
</evidence>
<keyword evidence="8" id="KW-0472">Membrane</keyword>
<dbReference type="PANTHER" id="PTHR48059:SF4">
    <property type="entry name" value="POLYGALACTURONASE INHIBITOR 1-RELATED"/>
    <property type="match status" value="1"/>
</dbReference>
<comment type="similarity">
    <text evidence="10">Belongs to the polygalacturonase-inhibiting protein family.</text>
</comment>
<dbReference type="FunFam" id="3.80.10.10:FF:000129">
    <property type="entry name" value="Leucine-rich repeat receptor-like kinase"/>
    <property type="match status" value="1"/>
</dbReference>
<evidence type="ECO:0000256" key="1">
    <source>
        <dbReference type="ARBA" id="ARBA00004167"/>
    </source>
</evidence>
<comment type="subcellular location">
    <subcellularLocation>
        <location evidence="2">Cell envelope</location>
    </subcellularLocation>
    <subcellularLocation>
        <location evidence="1">Membrane</location>
        <topology evidence="1">Single-pass membrane protein</topology>
    </subcellularLocation>
</comment>
<evidence type="ECO:0000256" key="3">
    <source>
        <dbReference type="ARBA" id="ARBA00022614"/>
    </source>
</evidence>
<reference evidence="13" key="1">
    <citation type="submission" date="2023-03" db="EMBL/GenBank/DDBJ databases">
        <authorList>
            <person name="Julca I."/>
        </authorList>
    </citation>
    <scope>NUCLEOTIDE SEQUENCE</scope>
</reference>
<dbReference type="Pfam" id="PF13855">
    <property type="entry name" value="LRR_8"/>
    <property type="match status" value="1"/>
</dbReference>
<dbReference type="Proteomes" id="UP001161247">
    <property type="component" value="Chromosome 3"/>
</dbReference>
<evidence type="ECO:0000256" key="9">
    <source>
        <dbReference type="ARBA" id="ARBA00023180"/>
    </source>
</evidence>
<name>A0AAV1CXY5_OLDCO</name>
<keyword evidence="7" id="KW-1133">Transmembrane helix</keyword>
<evidence type="ECO:0000256" key="10">
    <source>
        <dbReference type="ARBA" id="ARBA00038043"/>
    </source>
</evidence>
<keyword evidence="6" id="KW-0677">Repeat</keyword>
<dbReference type="PANTHER" id="PTHR48059">
    <property type="entry name" value="POLYGALACTURONASE INHIBITOR 1"/>
    <property type="match status" value="1"/>
</dbReference>
<keyword evidence="3" id="KW-0433">Leucine-rich repeat</keyword>
<dbReference type="GO" id="GO:0016020">
    <property type="term" value="C:membrane"/>
    <property type="evidence" value="ECO:0007669"/>
    <property type="project" value="UniProtKB-SubCell"/>
</dbReference>
<keyword evidence="14" id="KW-1185">Reference proteome</keyword>
<feature type="chain" id="PRO_5044010140" evidence="11">
    <location>
        <begin position="34"/>
        <end position="342"/>
    </location>
</feature>
<accession>A0AAV1CXY5</accession>
<dbReference type="SUPFAM" id="SSF52058">
    <property type="entry name" value="L domain-like"/>
    <property type="match status" value="1"/>
</dbReference>
<dbReference type="Gene3D" id="3.80.10.10">
    <property type="entry name" value="Ribonuclease Inhibitor"/>
    <property type="match status" value="1"/>
</dbReference>
<protein>
    <submittedName>
        <fullName evidence="13">OLC1v1037048C1</fullName>
    </submittedName>
</protein>
<keyword evidence="4" id="KW-0812">Transmembrane</keyword>
<dbReference type="InterPro" id="IPR001611">
    <property type="entry name" value="Leu-rich_rpt"/>
</dbReference>
<dbReference type="InterPro" id="IPR013210">
    <property type="entry name" value="LRR_N_plant-typ"/>
</dbReference>
<evidence type="ECO:0000256" key="6">
    <source>
        <dbReference type="ARBA" id="ARBA00022737"/>
    </source>
</evidence>
<dbReference type="Pfam" id="PF00560">
    <property type="entry name" value="LRR_1"/>
    <property type="match status" value="1"/>
</dbReference>
<sequence>MEMETTSNFTQINFLPIFLLLFLFLSLPSPSIAADEMCNPGDRDALLQIKQGLNNPQSLGYWVSTRDCCFWFGVQCDDLGHVIGLTIFSRNVSGQFSPAIGNLRYLQLIRINYLSNLTGTIPPTITRLTRLTVLDLSGNKLSGHIPSFLGKLKGLRVLDLSNNLFSGSIPGSLSKLPNIVNLHLENNRLTGSIPESFGYFIGITPNLYLSKNFLSGPLPMSLGYVNFTTEIDLSCNNLTGDPTLTLFGKNKTVENVELNFNSFEFDISNVVFPDNLTTLLLDHNKIYGRLPEGLTELNLQFFDVSDNGLCGQIPQGGTLQTFVSNNYAHNKCLCGAPLPACS</sequence>
<dbReference type="PRINTS" id="PR00019">
    <property type="entry name" value="LEURICHRPT"/>
</dbReference>
<gene>
    <name evidence="13" type="ORF">OLC1_LOCUS10022</name>
</gene>
<dbReference type="AlphaFoldDB" id="A0AAV1CXY5"/>
<dbReference type="Pfam" id="PF08263">
    <property type="entry name" value="LRRNT_2"/>
    <property type="match status" value="1"/>
</dbReference>
<evidence type="ECO:0000256" key="7">
    <source>
        <dbReference type="ARBA" id="ARBA00022989"/>
    </source>
</evidence>
<dbReference type="EMBL" id="OX459120">
    <property type="protein sequence ID" value="CAI9100118.1"/>
    <property type="molecule type" value="Genomic_DNA"/>
</dbReference>
<evidence type="ECO:0000256" key="11">
    <source>
        <dbReference type="SAM" id="SignalP"/>
    </source>
</evidence>
<evidence type="ECO:0000259" key="12">
    <source>
        <dbReference type="Pfam" id="PF08263"/>
    </source>
</evidence>
<evidence type="ECO:0000256" key="8">
    <source>
        <dbReference type="ARBA" id="ARBA00023136"/>
    </source>
</evidence>
<evidence type="ECO:0000256" key="4">
    <source>
        <dbReference type="ARBA" id="ARBA00022692"/>
    </source>
</evidence>
<feature type="domain" description="Leucine-rich repeat-containing N-terminal plant-type" evidence="12">
    <location>
        <begin position="40"/>
        <end position="77"/>
    </location>
</feature>
<feature type="signal peptide" evidence="11">
    <location>
        <begin position="1"/>
        <end position="33"/>
    </location>
</feature>